<evidence type="ECO:0000313" key="4">
    <source>
        <dbReference type="EMBL" id="KAK9955389.1"/>
    </source>
</evidence>
<organism evidence="4 5">
    <name type="scientific">Culter alburnus</name>
    <name type="common">Topmouth culter</name>
    <dbReference type="NCBI Taxonomy" id="194366"/>
    <lineage>
        <taxon>Eukaryota</taxon>
        <taxon>Metazoa</taxon>
        <taxon>Chordata</taxon>
        <taxon>Craniata</taxon>
        <taxon>Vertebrata</taxon>
        <taxon>Euteleostomi</taxon>
        <taxon>Actinopterygii</taxon>
        <taxon>Neopterygii</taxon>
        <taxon>Teleostei</taxon>
        <taxon>Ostariophysi</taxon>
        <taxon>Cypriniformes</taxon>
        <taxon>Xenocyprididae</taxon>
        <taxon>Xenocypridinae</taxon>
        <taxon>Culter</taxon>
    </lineage>
</organism>
<dbReference type="PANTHER" id="PTHR23037">
    <property type="entry name" value="CYTOKINE RECEPTOR"/>
    <property type="match status" value="1"/>
</dbReference>
<comment type="caution">
    <text evidence="4">The sequence shown here is derived from an EMBL/GenBank/DDBJ whole genome shotgun (WGS) entry which is preliminary data.</text>
</comment>
<dbReference type="Proteomes" id="UP001479290">
    <property type="component" value="Unassembled WGS sequence"/>
</dbReference>
<keyword evidence="2" id="KW-0812">Transmembrane</keyword>
<accession>A0AAW1Z1P8</accession>
<dbReference type="InterPro" id="IPR003531">
    <property type="entry name" value="Hempt_rcpt_S_F1_CS"/>
</dbReference>
<dbReference type="GO" id="GO:0046427">
    <property type="term" value="P:positive regulation of receptor signaling pathway via JAK-STAT"/>
    <property type="evidence" value="ECO:0007669"/>
    <property type="project" value="TreeGrafter"/>
</dbReference>
<evidence type="ECO:0000256" key="1">
    <source>
        <dbReference type="SAM" id="MobiDB-lite"/>
    </source>
</evidence>
<keyword evidence="2" id="KW-1133">Transmembrane helix</keyword>
<proteinExistence type="predicted"/>
<dbReference type="GO" id="GO:0004896">
    <property type="term" value="F:cytokine receptor activity"/>
    <property type="evidence" value="ECO:0007669"/>
    <property type="project" value="InterPro"/>
</dbReference>
<feature type="signal peptide" evidence="3">
    <location>
        <begin position="1"/>
        <end position="18"/>
    </location>
</feature>
<name>A0AAW1Z1P8_CULAL</name>
<feature type="compositionally biased region" description="Basic and acidic residues" evidence="1">
    <location>
        <begin position="332"/>
        <end position="358"/>
    </location>
</feature>
<evidence type="ECO:0000256" key="2">
    <source>
        <dbReference type="SAM" id="Phobius"/>
    </source>
</evidence>
<sequence length="387" mass="43991">MAGVLWMLFVVFCPLVMSESGDDDWSEVKEVTCTSTLTLKQSKLTCSLNDEPTEEVKFAKLCQNKSEKVMCQNATLGPQYFTFEDLAIISPYKLEVHVGDVGIEKVIHLQRIVKIPAPKIKLATYMEDTEEVFIWFEHKHDYVSNPEFQVEIWGDKIVKAKPIVTQIKYRNFSISKDILGGDGVYYTRVRAKPLHYFEGDWSEWSSTANFTIKTNSTELPKVNSLSSLLITTGFSVFLVLIILGALLWRTQIKGCITPNIPHPKATLAQMHRAREGLPFTFSPEIFSDVFIHRVDYVDEKPFDPELEDSLDECCYSQTSSSNASVSEMDMNAEERLPKEQSHLKIRLLDESDLSKGRENSGFQGVTASQRECKDEAYVTMSSLFKTQ</sequence>
<evidence type="ECO:0008006" key="6">
    <source>
        <dbReference type="Google" id="ProtNLM"/>
    </source>
</evidence>
<evidence type="ECO:0000313" key="5">
    <source>
        <dbReference type="Proteomes" id="UP001479290"/>
    </source>
</evidence>
<feature type="chain" id="PRO_5043351633" description="Interleukin-7 receptor subunit alpha" evidence="3">
    <location>
        <begin position="19"/>
        <end position="387"/>
    </location>
</feature>
<dbReference type="InterPro" id="IPR013783">
    <property type="entry name" value="Ig-like_fold"/>
</dbReference>
<dbReference type="AlphaFoldDB" id="A0AAW1Z1P8"/>
<dbReference type="GO" id="GO:0009897">
    <property type="term" value="C:external side of plasma membrane"/>
    <property type="evidence" value="ECO:0007669"/>
    <property type="project" value="TreeGrafter"/>
</dbReference>
<dbReference type="GO" id="GO:0030097">
    <property type="term" value="P:hemopoiesis"/>
    <property type="evidence" value="ECO:0007669"/>
    <property type="project" value="TreeGrafter"/>
</dbReference>
<dbReference type="PANTHER" id="PTHR23037:SF27">
    <property type="entry name" value="INTERLEUKIN-7 RECEPTOR SUBUNIT ALPHA"/>
    <property type="match status" value="1"/>
</dbReference>
<keyword evidence="2" id="KW-0472">Membrane</keyword>
<keyword evidence="3" id="KW-0732">Signal</keyword>
<feature type="region of interest" description="Disordered" evidence="1">
    <location>
        <begin position="321"/>
        <end position="367"/>
    </location>
</feature>
<gene>
    <name evidence="4" type="ORF">ABG768_015271</name>
</gene>
<protein>
    <recommendedName>
        <fullName evidence="6">Interleukin-7 receptor subunit alpha</fullName>
    </recommendedName>
</protein>
<keyword evidence="5" id="KW-1185">Reference proteome</keyword>
<dbReference type="EMBL" id="JAWDJR010000021">
    <property type="protein sequence ID" value="KAK9955389.1"/>
    <property type="molecule type" value="Genomic_DNA"/>
</dbReference>
<feature type="transmembrane region" description="Helical" evidence="2">
    <location>
        <begin position="225"/>
        <end position="248"/>
    </location>
</feature>
<evidence type="ECO:0000256" key="3">
    <source>
        <dbReference type="SAM" id="SignalP"/>
    </source>
</evidence>
<dbReference type="PROSITE" id="PS01355">
    <property type="entry name" value="HEMATOPO_REC_S_F1"/>
    <property type="match status" value="1"/>
</dbReference>
<dbReference type="Gene3D" id="2.60.40.10">
    <property type="entry name" value="Immunoglobulins"/>
    <property type="match status" value="1"/>
</dbReference>
<reference evidence="4 5" key="1">
    <citation type="submission" date="2024-05" db="EMBL/GenBank/DDBJ databases">
        <title>A high-quality chromosomal-level genome assembly of Topmouth culter (Culter alburnus).</title>
        <authorList>
            <person name="Zhao H."/>
        </authorList>
    </citation>
    <scope>NUCLEOTIDE SEQUENCE [LARGE SCALE GENOMIC DNA]</scope>
    <source>
        <strain evidence="4">CATC2023</strain>
        <tissue evidence="4">Muscle</tissue>
    </source>
</reference>